<reference evidence="2 3" key="1">
    <citation type="submission" date="2020-11" db="EMBL/GenBank/DDBJ databases">
        <title>Erythrobacter sediminis sp. nov., a marine bacterium from a tidal flat of Garorim Bay.</title>
        <authorList>
            <person name="Kim D."/>
            <person name="Yoo Y."/>
            <person name="Kim J.-J."/>
        </authorList>
    </citation>
    <scope>NUCLEOTIDE SEQUENCE [LARGE SCALE GENOMIC DNA]</scope>
    <source>
        <strain evidence="2 3">JGD-13</strain>
    </source>
</reference>
<dbReference type="InterPro" id="IPR038695">
    <property type="entry name" value="Saro_0823-like_sf"/>
</dbReference>
<feature type="signal peptide" evidence="1">
    <location>
        <begin position="1"/>
        <end position="21"/>
    </location>
</feature>
<dbReference type="Gene3D" id="2.60.120.1140">
    <property type="entry name" value="Protein of unknown function DUF192"/>
    <property type="match status" value="1"/>
</dbReference>
<evidence type="ECO:0000313" key="3">
    <source>
        <dbReference type="Proteomes" id="UP000602442"/>
    </source>
</evidence>
<dbReference type="Pfam" id="PF02643">
    <property type="entry name" value="DUF192"/>
    <property type="match status" value="1"/>
</dbReference>
<proteinExistence type="predicted"/>
<protein>
    <submittedName>
        <fullName evidence="2">DUF192 domain-containing protein</fullName>
    </submittedName>
</protein>
<dbReference type="EMBL" id="JAEANY010000001">
    <property type="protein sequence ID" value="MBH5321734.1"/>
    <property type="molecule type" value="Genomic_DNA"/>
</dbReference>
<name>A0ABS0N408_9SPHN</name>
<dbReference type="PANTHER" id="PTHR37953:SF1">
    <property type="entry name" value="UPF0127 PROTEIN MJ1496"/>
    <property type="match status" value="1"/>
</dbReference>
<keyword evidence="3" id="KW-1185">Reference proteome</keyword>
<comment type="caution">
    <text evidence="2">The sequence shown here is derived from an EMBL/GenBank/DDBJ whole genome shotgun (WGS) entry which is preliminary data.</text>
</comment>
<feature type="chain" id="PRO_5047446457" evidence="1">
    <location>
        <begin position="22"/>
        <end position="168"/>
    </location>
</feature>
<gene>
    <name evidence="2" type="ORF">I5L03_03930</name>
</gene>
<keyword evidence="1" id="KW-0732">Signal</keyword>
<organism evidence="2 3">
    <name type="scientific">Aurantiacibacter sediminis</name>
    <dbReference type="NCBI Taxonomy" id="2793064"/>
    <lineage>
        <taxon>Bacteria</taxon>
        <taxon>Pseudomonadati</taxon>
        <taxon>Pseudomonadota</taxon>
        <taxon>Alphaproteobacteria</taxon>
        <taxon>Sphingomonadales</taxon>
        <taxon>Erythrobacteraceae</taxon>
        <taxon>Aurantiacibacter</taxon>
    </lineage>
</organism>
<dbReference type="Proteomes" id="UP000602442">
    <property type="component" value="Unassembled WGS sequence"/>
</dbReference>
<evidence type="ECO:0000313" key="2">
    <source>
        <dbReference type="EMBL" id="MBH5321734.1"/>
    </source>
</evidence>
<accession>A0ABS0N408</accession>
<sequence>MMVGSVFPKRALAAFAALALAACGGESSQENASPAVEEQAADTHPVSGLQIIPVTLNTSDGTHVVQAEVANTPEAQSRGLMFRDEMGPDEGMIFTYDAPQPQSFWMRNTFIPLDLIFIDENNQVINIAQGEPYNEEPVTSDGEAIAVLELNAGRAEELGLEPGDTVEW</sequence>
<evidence type="ECO:0000256" key="1">
    <source>
        <dbReference type="SAM" id="SignalP"/>
    </source>
</evidence>
<dbReference type="InterPro" id="IPR003795">
    <property type="entry name" value="DUF192"/>
</dbReference>
<dbReference type="RefSeq" id="WP_197920395.1">
    <property type="nucleotide sequence ID" value="NZ_JAEANY010000001.1"/>
</dbReference>
<dbReference type="PANTHER" id="PTHR37953">
    <property type="entry name" value="UPF0127 PROTEIN MJ1496"/>
    <property type="match status" value="1"/>
</dbReference>